<dbReference type="PANTHER" id="PTHR35526">
    <property type="entry name" value="ANTI-SIGMA-F FACTOR RSBW-RELATED"/>
    <property type="match status" value="1"/>
</dbReference>
<dbReference type="CDD" id="cd16936">
    <property type="entry name" value="HATPase_RsbW-like"/>
    <property type="match status" value="1"/>
</dbReference>
<dbReference type="Pfam" id="PF13581">
    <property type="entry name" value="HATPase_c_2"/>
    <property type="match status" value="1"/>
</dbReference>
<dbReference type="GO" id="GO:0004674">
    <property type="term" value="F:protein serine/threonine kinase activity"/>
    <property type="evidence" value="ECO:0007669"/>
    <property type="project" value="UniProtKB-KW"/>
</dbReference>
<keyword evidence="1" id="KW-0418">Kinase</keyword>
<protein>
    <submittedName>
        <fullName evidence="3">ATP-binding protein</fullName>
    </submittedName>
</protein>
<keyword evidence="1" id="KW-0723">Serine/threonine-protein kinase</keyword>
<keyword evidence="3" id="KW-0547">Nucleotide-binding</keyword>
<name>A0A368T7Q5_9ACTN</name>
<feature type="domain" description="Histidine kinase/HSP90-like ATPase" evidence="2">
    <location>
        <begin position="30"/>
        <end position="132"/>
    </location>
</feature>
<evidence type="ECO:0000313" key="3">
    <source>
        <dbReference type="EMBL" id="RCV57881.1"/>
    </source>
</evidence>
<dbReference type="InterPro" id="IPR036890">
    <property type="entry name" value="HATPase_C_sf"/>
</dbReference>
<dbReference type="SUPFAM" id="SSF55874">
    <property type="entry name" value="ATPase domain of HSP90 chaperone/DNA topoisomerase II/histidine kinase"/>
    <property type="match status" value="1"/>
</dbReference>
<dbReference type="Gene3D" id="3.30.565.10">
    <property type="entry name" value="Histidine kinase-like ATPase, C-terminal domain"/>
    <property type="match status" value="1"/>
</dbReference>
<gene>
    <name evidence="3" type="ORF">DEF24_14465</name>
</gene>
<accession>A0A368T7Q5</accession>
<organism evidence="3 4">
    <name type="scientific">Marinitenerispora sediminis</name>
    <dbReference type="NCBI Taxonomy" id="1931232"/>
    <lineage>
        <taxon>Bacteria</taxon>
        <taxon>Bacillati</taxon>
        <taxon>Actinomycetota</taxon>
        <taxon>Actinomycetes</taxon>
        <taxon>Streptosporangiales</taxon>
        <taxon>Nocardiopsidaceae</taxon>
        <taxon>Marinitenerispora</taxon>
    </lineage>
</organism>
<sequence>MTNVIPPIMQLHPGMAWGTPSSRCGFSGQRRAVQSCRDFVADTLRTAEFRYPLQVWDDLLLCASELATNAIRHTRSGDHEGVFTAVLYLRRAWVGLEVQDLGPRDEVPTVPCPLADALDDPLATSGRGLAMIGLCSRGRYGFAAPPEAPVHSTWCALAA</sequence>
<reference evidence="3 4" key="1">
    <citation type="submission" date="2018-04" db="EMBL/GenBank/DDBJ databases">
        <title>Novel actinobacteria from marine sediment.</title>
        <authorList>
            <person name="Ng Z.Y."/>
            <person name="Tan G.Y.A."/>
        </authorList>
    </citation>
    <scope>NUCLEOTIDE SEQUENCE [LARGE SCALE GENOMIC DNA]</scope>
    <source>
        <strain evidence="3 4">TPS81</strain>
    </source>
</reference>
<keyword evidence="3" id="KW-0067">ATP-binding</keyword>
<keyword evidence="1" id="KW-0808">Transferase</keyword>
<evidence type="ECO:0000259" key="2">
    <source>
        <dbReference type="Pfam" id="PF13581"/>
    </source>
</evidence>
<evidence type="ECO:0000256" key="1">
    <source>
        <dbReference type="ARBA" id="ARBA00022527"/>
    </source>
</evidence>
<dbReference type="PANTHER" id="PTHR35526:SF3">
    <property type="entry name" value="ANTI-SIGMA-F FACTOR RSBW"/>
    <property type="match status" value="1"/>
</dbReference>
<proteinExistence type="predicted"/>
<dbReference type="InterPro" id="IPR003594">
    <property type="entry name" value="HATPase_dom"/>
</dbReference>
<dbReference type="AlphaFoldDB" id="A0A368T7Q5"/>
<dbReference type="GO" id="GO:0005524">
    <property type="term" value="F:ATP binding"/>
    <property type="evidence" value="ECO:0007669"/>
    <property type="project" value="UniProtKB-KW"/>
</dbReference>
<dbReference type="EMBL" id="QEIN01000105">
    <property type="protein sequence ID" value="RCV57881.1"/>
    <property type="molecule type" value="Genomic_DNA"/>
</dbReference>
<dbReference type="InterPro" id="IPR050267">
    <property type="entry name" value="Anti-sigma-factor_SerPK"/>
</dbReference>
<dbReference type="Proteomes" id="UP000253318">
    <property type="component" value="Unassembled WGS sequence"/>
</dbReference>
<comment type="caution">
    <text evidence="3">The sequence shown here is derived from an EMBL/GenBank/DDBJ whole genome shotgun (WGS) entry which is preliminary data.</text>
</comment>
<evidence type="ECO:0000313" key="4">
    <source>
        <dbReference type="Proteomes" id="UP000253318"/>
    </source>
</evidence>
<keyword evidence="4" id="KW-1185">Reference proteome</keyword>